<reference evidence="1 2" key="1">
    <citation type="submission" date="2022-03" db="EMBL/GenBank/DDBJ databases">
        <authorList>
            <person name="Macdonald S."/>
            <person name="Ahmed S."/>
            <person name="Newling K."/>
        </authorList>
    </citation>
    <scope>NUCLEOTIDE SEQUENCE [LARGE SCALE GENOMIC DNA]</scope>
</reference>
<dbReference type="EMBL" id="CAKOAT010260709">
    <property type="protein sequence ID" value="CAH8359158.1"/>
    <property type="molecule type" value="Genomic_DNA"/>
</dbReference>
<accession>A0ABC8KK46</accession>
<dbReference type="Proteomes" id="UP001642260">
    <property type="component" value="Unassembled WGS sequence"/>
</dbReference>
<evidence type="ECO:0000313" key="1">
    <source>
        <dbReference type="EMBL" id="CAH8359158.1"/>
    </source>
</evidence>
<name>A0ABC8KK46_ERUVS</name>
<evidence type="ECO:0000313" key="2">
    <source>
        <dbReference type="Proteomes" id="UP001642260"/>
    </source>
</evidence>
<keyword evidence="2" id="KW-1185">Reference proteome</keyword>
<comment type="caution">
    <text evidence="1">The sequence shown here is derived from an EMBL/GenBank/DDBJ whole genome shotgun (WGS) entry which is preliminary data.</text>
</comment>
<gene>
    <name evidence="1" type="ORF">ERUC_LOCUS24914</name>
</gene>
<protein>
    <submittedName>
        <fullName evidence="1">Uncharacterized protein</fullName>
    </submittedName>
</protein>
<proteinExistence type="predicted"/>
<organism evidence="1 2">
    <name type="scientific">Eruca vesicaria subsp. sativa</name>
    <name type="common">Garden rocket</name>
    <name type="synonym">Eruca sativa</name>
    <dbReference type="NCBI Taxonomy" id="29727"/>
    <lineage>
        <taxon>Eukaryota</taxon>
        <taxon>Viridiplantae</taxon>
        <taxon>Streptophyta</taxon>
        <taxon>Embryophyta</taxon>
        <taxon>Tracheophyta</taxon>
        <taxon>Spermatophyta</taxon>
        <taxon>Magnoliopsida</taxon>
        <taxon>eudicotyledons</taxon>
        <taxon>Gunneridae</taxon>
        <taxon>Pentapetalae</taxon>
        <taxon>rosids</taxon>
        <taxon>malvids</taxon>
        <taxon>Brassicales</taxon>
        <taxon>Brassicaceae</taxon>
        <taxon>Brassiceae</taxon>
        <taxon>Eruca</taxon>
    </lineage>
</organism>
<sequence length="90" mass="9911">MSQNRKPSFSNQTHSPKFTEKNCYHPILLGGRSGITLLATNLNSIMLQVPLLERRSIDMNNSTLHKSLGPDQLVVESVVDNIKNSGLAGH</sequence>
<dbReference type="AlphaFoldDB" id="A0ABC8KK46"/>